<dbReference type="SMART" id="SM01130">
    <property type="entry name" value="DHDPS"/>
    <property type="match status" value="1"/>
</dbReference>
<reference evidence="4" key="1">
    <citation type="submission" date="2021-07" db="EMBL/GenBank/DDBJ databases">
        <title>Pseudohoeflea marina sp. nov. a polyhydroxyalcanoate-producing bacterium.</title>
        <authorList>
            <person name="Zheng W."/>
            <person name="Yu S."/>
            <person name="Huang Y."/>
        </authorList>
    </citation>
    <scope>NUCLEOTIDE SEQUENCE</scope>
    <source>
        <strain evidence="4">DP4N28-3</strain>
    </source>
</reference>
<evidence type="ECO:0000313" key="4">
    <source>
        <dbReference type="EMBL" id="MBW3098434.1"/>
    </source>
</evidence>
<dbReference type="Proteomes" id="UP001430804">
    <property type="component" value="Unassembled WGS sequence"/>
</dbReference>
<dbReference type="PIRSF" id="PIRSF001365">
    <property type="entry name" value="DHDPS"/>
    <property type="match status" value="1"/>
</dbReference>
<protein>
    <submittedName>
        <fullName evidence="4">Dihydrodipicolinate synthase family protein</fullName>
    </submittedName>
</protein>
<evidence type="ECO:0000313" key="5">
    <source>
        <dbReference type="Proteomes" id="UP001430804"/>
    </source>
</evidence>
<dbReference type="InterPro" id="IPR002220">
    <property type="entry name" value="DapA-like"/>
</dbReference>
<evidence type="ECO:0000256" key="3">
    <source>
        <dbReference type="PIRNR" id="PIRNR001365"/>
    </source>
</evidence>
<name>A0ABS6WR45_9HYPH</name>
<proteinExistence type="inferred from homology"/>
<gene>
    <name evidence="4" type="ORF">KY465_14215</name>
</gene>
<dbReference type="PANTHER" id="PTHR12128:SF66">
    <property type="entry name" value="4-HYDROXY-2-OXOGLUTARATE ALDOLASE, MITOCHONDRIAL"/>
    <property type="match status" value="1"/>
</dbReference>
<organism evidence="4 5">
    <name type="scientific">Pseudohoeflea coraliihabitans</name>
    <dbReference type="NCBI Taxonomy" id="2860393"/>
    <lineage>
        <taxon>Bacteria</taxon>
        <taxon>Pseudomonadati</taxon>
        <taxon>Pseudomonadota</taxon>
        <taxon>Alphaproteobacteria</taxon>
        <taxon>Hyphomicrobiales</taxon>
        <taxon>Rhizobiaceae</taxon>
        <taxon>Pseudohoeflea</taxon>
    </lineage>
</organism>
<evidence type="ECO:0000256" key="1">
    <source>
        <dbReference type="ARBA" id="ARBA00007592"/>
    </source>
</evidence>
<dbReference type="EMBL" id="JAHWQX010000003">
    <property type="protein sequence ID" value="MBW3098434.1"/>
    <property type="molecule type" value="Genomic_DNA"/>
</dbReference>
<comment type="similarity">
    <text evidence="1 3">Belongs to the DapA family.</text>
</comment>
<accession>A0ABS6WR45</accession>
<dbReference type="PANTHER" id="PTHR12128">
    <property type="entry name" value="DIHYDRODIPICOLINATE SYNTHASE"/>
    <property type="match status" value="1"/>
</dbReference>
<keyword evidence="5" id="KW-1185">Reference proteome</keyword>
<dbReference type="Pfam" id="PF00701">
    <property type="entry name" value="DHDPS"/>
    <property type="match status" value="1"/>
</dbReference>
<keyword evidence="2 3" id="KW-0456">Lyase</keyword>
<dbReference type="CDD" id="cd00408">
    <property type="entry name" value="DHDPS-like"/>
    <property type="match status" value="1"/>
</dbReference>
<comment type="caution">
    <text evidence="4">The sequence shown here is derived from an EMBL/GenBank/DDBJ whole genome shotgun (WGS) entry which is preliminary data.</text>
</comment>
<sequence>MTMASKNFDCSGVIPACLLPLHDDLSIDEASYRKHLRDVAAVRGVAAITVNGHASEVSSCTFEEQEMLLDVAAAEIGDRMPLVNGVYADSAGEAVRIARMSEDKGASALLVFPSNVFILGSRPEMILDHYKRIADATDLPLIIFQFPSTTPLSYSHDVLARLIEEVPSVRAMKDGCGDPVRHEMTIRELQSNTRPFHVLSTHSAWILPSLVSGCNGLLSGAGSTIADLHVALYEAVKADELAQARKVAERIYPTTHAFYGPPGVDMHNRMKEAQVLLGRLPSAAVRPPLQKLSQSEINRIQTALQAAGIENEGAMRLAS</sequence>
<evidence type="ECO:0000256" key="2">
    <source>
        <dbReference type="ARBA" id="ARBA00023239"/>
    </source>
</evidence>